<keyword evidence="2 5" id="KW-0689">Ribosomal protein</keyword>
<evidence type="ECO:0000256" key="2">
    <source>
        <dbReference type="ARBA" id="ARBA00022980"/>
    </source>
</evidence>
<evidence type="ECO:0000256" key="1">
    <source>
        <dbReference type="ARBA" id="ARBA00008777"/>
    </source>
</evidence>
<proteinExistence type="inferred from homology"/>
<evidence type="ECO:0000313" key="7">
    <source>
        <dbReference type="EMBL" id="AWB09881.1"/>
    </source>
</evidence>
<dbReference type="OrthoDB" id="9809073at2"/>
<dbReference type="GO" id="GO:0022625">
    <property type="term" value="C:cytosolic large ribosomal subunit"/>
    <property type="evidence" value="ECO:0007669"/>
    <property type="project" value="TreeGrafter"/>
</dbReference>
<dbReference type="InterPro" id="IPR047859">
    <property type="entry name" value="Ribosomal_bL17_CS"/>
</dbReference>
<keyword evidence="8" id="KW-1185">Reference proteome</keyword>
<dbReference type="SUPFAM" id="SSF64263">
    <property type="entry name" value="Prokaryotic ribosomal protein L17"/>
    <property type="match status" value="1"/>
</dbReference>
<dbReference type="Proteomes" id="UP000244792">
    <property type="component" value="Chromosome"/>
</dbReference>
<dbReference type="Pfam" id="PF01196">
    <property type="entry name" value="Ribosomal_L17"/>
    <property type="match status" value="1"/>
</dbReference>
<comment type="similarity">
    <text evidence="1 5">Belongs to the bacterial ribosomal protein bL17 family.</text>
</comment>
<organism evidence="7 8">
    <name type="scientific">Thermodesulfobium acidiphilum</name>
    <dbReference type="NCBI Taxonomy" id="1794699"/>
    <lineage>
        <taxon>Bacteria</taxon>
        <taxon>Pseudomonadati</taxon>
        <taxon>Thermodesulfobiota</taxon>
        <taxon>Thermodesulfobiia</taxon>
        <taxon>Thermodesulfobiales</taxon>
        <taxon>Thermodesulfobiaceae</taxon>
        <taxon>Thermodesulfobium</taxon>
    </lineage>
</organism>
<dbReference type="GO" id="GO:0006412">
    <property type="term" value="P:translation"/>
    <property type="evidence" value="ECO:0007669"/>
    <property type="project" value="InterPro"/>
</dbReference>
<dbReference type="GO" id="GO:0003735">
    <property type="term" value="F:structural constituent of ribosome"/>
    <property type="evidence" value="ECO:0007669"/>
    <property type="project" value="InterPro"/>
</dbReference>
<dbReference type="EMBL" id="CP020921">
    <property type="protein sequence ID" value="AWB09881.1"/>
    <property type="molecule type" value="Genomic_DNA"/>
</dbReference>
<dbReference type="Gene3D" id="3.90.1030.10">
    <property type="entry name" value="Ribosomal protein L17"/>
    <property type="match status" value="1"/>
</dbReference>
<dbReference type="KEGG" id="taci:TDSAC_0506"/>
<dbReference type="NCBIfam" id="TIGR00059">
    <property type="entry name" value="L17"/>
    <property type="match status" value="1"/>
</dbReference>
<gene>
    <name evidence="7" type="ORF">TDSAC_0506</name>
</gene>
<dbReference type="PROSITE" id="PS01167">
    <property type="entry name" value="RIBOSOMAL_L17"/>
    <property type="match status" value="1"/>
</dbReference>
<evidence type="ECO:0000256" key="4">
    <source>
        <dbReference type="ARBA" id="ARBA00035494"/>
    </source>
</evidence>
<dbReference type="AlphaFoldDB" id="A0A2R4VZB0"/>
<dbReference type="InterPro" id="IPR036373">
    <property type="entry name" value="Ribosomal_bL17_sf"/>
</dbReference>
<accession>A0A2R4VZB0</accession>
<dbReference type="PANTHER" id="PTHR14413">
    <property type="entry name" value="RIBOSOMAL PROTEIN L17"/>
    <property type="match status" value="1"/>
</dbReference>
<evidence type="ECO:0000256" key="5">
    <source>
        <dbReference type="RuleBase" id="RU000660"/>
    </source>
</evidence>
<dbReference type="PANTHER" id="PTHR14413:SF16">
    <property type="entry name" value="LARGE RIBOSOMAL SUBUNIT PROTEIN BL17M"/>
    <property type="match status" value="1"/>
</dbReference>
<protein>
    <recommendedName>
        <fullName evidence="4 6">50S ribosomal protein L17</fullName>
    </recommendedName>
</protein>
<keyword evidence="3 5" id="KW-0687">Ribonucleoprotein</keyword>
<sequence>MGHRIAHRKLNMPISNRKALLRGLACSLFINKRITTTLARAKEAQRIIERIITISKKDNTANRRLAFSYLQSKDAIKALYSEELDPVRERNGGYTRIVKIGPRKGDGAEMAVLEIVF</sequence>
<reference evidence="7 8" key="1">
    <citation type="submission" date="2017-04" db="EMBL/GenBank/DDBJ databases">
        <title>Genomic insights into metabolism of Thermodesulfobium acidiphilum.</title>
        <authorList>
            <person name="Toshchakov S.V."/>
            <person name="Frolov E.N."/>
            <person name="Kublanov I.V."/>
            <person name="Samarov N.I."/>
            <person name="Novikov A."/>
            <person name="Lebedinsky A.V."/>
            <person name="Bonch-Osmolovskaya E.A."/>
            <person name="Chernyh N.A."/>
        </authorList>
    </citation>
    <scope>NUCLEOTIDE SEQUENCE [LARGE SCALE GENOMIC DNA]</scope>
    <source>
        <strain evidence="7 8">3127-1</strain>
    </source>
</reference>
<name>A0A2R4VZB0_THEAF</name>
<evidence type="ECO:0000256" key="3">
    <source>
        <dbReference type="ARBA" id="ARBA00023274"/>
    </source>
</evidence>
<dbReference type="InterPro" id="IPR000456">
    <property type="entry name" value="Ribosomal_bL17"/>
</dbReference>
<evidence type="ECO:0000313" key="8">
    <source>
        <dbReference type="Proteomes" id="UP000244792"/>
    </source>
</evidence>
<evidence type="ECO:0000256" key="6">
    <source>
        <dbReference type="RuleBase" id="RU000661"/>
    </source>
</evidence>